<dbReference type="PANTHER" id="PTHR47970:SF30">
    <property type="entry name" value="KINESIN-LIKE PROTEIN"/>
    <property type="match status" value="1"/>
</dbReference>
<keyword evidence="6" id="KW-0206">Cytoskeleton</keyword>
<dbReference type="PROSITE" id="PS50067">
    <property type="entry name" value="KINESIN_MOTOR_2"/>
    <property type="match status" value="1"/>
</dbReference>
<evidence type="ECO:0000256" key="5">
    <source>
        <dbReference type="ARBA" id="ARBA00023175"/>
    </source>
</evidence>
<dbReference type="OMA" id="AQKSAFC"/>
<gene>
    <name evidence="9" type="ORF">scyTo_0013330</name>
</gene>
<dbReference type="GO" id="GO:0090307">
    <property type="term" value="P:mitotic spindle assembly"/>
    <property type="evidence" value="ECO:0007669"/>
    <property type="project" value="TreeGrafter"/>
</dbReference>
<keyword evidence="2" id="KW-0963">Cytoplasm</keyword>
<dbReference type="InterPro" id="IPR036961">
    <property type="entry name" value="Kinesin_motor_dom_sf"/>
</dbReference>
<evidence type="ECO:0000256" key="2">
    <source>
        <dbReference type="ARBA" id="ARBA00022490"/>
    </source>
</evidence>
<dbReference type="Pfam" id="PF00225">
    <property type="entry name" value="Kinesin"/>
    <property type="match status" value="1"/>
</dbReference>
<dbReference type="InterPro" id="IPR001752">
    <property type="entry name" value="Kinesin_motor_dom"/>
</dbReference>
<dbReference type="Gene3D" id="3.40.850.10">
    <property type="entry name" value="Kinesin motor domain"/>
    <property type="match status" value="1"/>
</dbReference>
<keyword evidence="10" id="KW-1185">Reference proteome</keyword>
<keyword evidence="4 7" id="KW-0067">ATP-binding</keyword>
<comment type="similarity">
    <text evidence="7">Belongs to the TRAFAC class myosin-kinesin ATPase superfamily. Kinesin family.</text>
</comment>
<proteinExistence type="inferred from homology"/>
<dbReference type="GO" id="GO:0007018">
    <property type="term" value="P:microtubule-based movement"/>
    <property type="evidence" value="ECO:0007669"/>
    <property type="project" value="InterPro"/>
</dbReference>
<dbReference type="GO" id="GO:0008017">
    <property type="term" value="F:microtubule binding"/>
    <property type="evidence" value="ECO:0007669"/>
    <property type="project" value="InterPro"/>
</dbReference>
<evidence type="ECO:0000256" key="6">
    <source>
        <dbReference type="ARBA" id="ARBA00023212"/>
    </source>
</evidence>
<evidence type="ECO:0000256" key="1">
    <source>
        <dbReference type="ARBA" id="ARBA00004245"/>
    </source>
</evidence>
<dbReference type="EMBL" id="BFAA01006760">
    <property type="protein sequence ID" value="GCB64365.1"/>
    <property type="molecule type" value="Genomic_DNA"/>
</dbReference>
<evidence type="ECO:0000313" key="10">
    <source>
        <dbReference type="Proteomes" id="UP000288216"/>
    </source>
</evidence>
<protein>
    <recommendedName>
        <fullName evidence="8">Kinesin motor domain-containing protein</fullName>
    </recommendedName>
</protein>
<dbReference type="InterPro" id="IPR047149">
    <property type="entry name" value="KIF11-like"/>
</dbReference>
<comment type="caution">
    <text evidence="9">The sequence shown here is derived from an EMBL/GenBank/DDBJ whole genome shotgun (WGS) entry which is preliminary data.</text>
</comment>
<evidence type="ECO:0000256" key="7">
    <source>
        <dbReference type="PROSITE-ProRule" id="PRU00283"/>
    </source>
</evidence>
<organism evidence="9 10">
    <name type="scientific">Scyliorhinus torazame</name>
    <name type="common">Cloudy catshark</name>
    <name type="synonym">Catulus torazame</name>
    <dbReference type="NCBI Taxonomy" id="75743"/>
    <lineage>
        <taxon>Eukaryota</taxon>
        <taxon>Metazoa</taxon>
        <taxon>Chordata</taxon>
        <taxon>Craniata</taxon>
        <taxon>Vertebrata</taxon>
        <taxon>Chondrichthyes</taxon>
        <taxon>Elasmobranchii</taxon>
        <taxon>Galeomorphii</taxon>
        <taxon>Galeoidea</taxon>
        <taxon>Carcharhiniformes</taxon>
        <taxon>Scyliorhinidae</taxon>
        <taxon>Scyliorhinus</taxon>
    </lineage>
</organism>
<dbReference type="GO" id="GO:0051231">
    <property type="term" value="P:spindle elongation"/>
    <property type="evidence" value="ECO:0007669"/>
    <property type="project" value="TreeGrafter"/>
</dbReference>
<accession>A0A401NU06</accession>
<reference evidence="9 10" key="1">
    <citation type="journal article" date="2018" name="Nat. Ecol. Evol.">
        <title>Shark genomes provide insights into elasmobranch evolution and the origin of vertebrates.</title>
        <authorList>
            <person name="Hara Y"/>
            <person name="Yamaguchi K"/>
            <person name="Onimaru K"/>
            <person name="Kadota M"/>
            <person name="Koyanagi M"/>
            <person name="Keeley SD"/>
            <person name="Tatsumi K"/>
            <person name="Tanaka K"/>
            <person name="Motone F"/>
            <person name="Kageyama Y"/>
            <person name="Nozu R"/>
            <person name="Adachi N"/>
            <person name="Nishimura O"/>
            <person name="Nakagawa R"/>
            <person name="Tanegashima C"/>
            <person name="Kiyatake I"/>
            <person name="Matsumoto R"/>
            <person name="Murakumo K"/>
            <person name="Nishida K"/>
            <person name="Terakita A"/>
            <person name="Kuratani S"/>
            <person name="Sato K"/>
            <person name="Hyodo S Kuraku.S."/>
        </authorList>
    </citation>
    <scope>NUCLEOTIDE SEQUENCE [LARGE SCALE GENOMIC DNA]</scope>
</reference>
<evidence type="ECO:0000313" key="9">
    <source>
        <dbReference type="EMBL" id="GCB64365.1"/>
    </source>
</evidence>
<dbReference type="OrthoDB" id="8902463at2759"/>
<dbReference type="InterPro" id="IPR027417">
    <property type="entry name" value="P-loop_NTPase"/>
</dbReference>
<dbReference type="SUPFAM" id="SSF52540">
    <property type="entry name" value="P-loop containing nucleoside triphosphate hydrolases"/>
    <property type="match status" value="1"/>
</dbReference>
<dbReference type="GO" id="GO:0005524">
    <property type="term" value="F:ATP binding"/>
    <property type="evidence" value="ECO:0007669"/>
    <property type="project" value="UniProtKB-UniRule"/>
</dbReference>
<dbReference type="AlphaFoldDB" id="A0A401NU06"/>
<sequence>MGHQPHTLDFDAVLDESTSQRDVYETVAKPLVEFVLQGYNGCVLTYGTPGSGKSYSLQGGNLSGKQRGIISRAAEDLFNNYHTFKLLYENFSYHNKRYSSFAEDYIGYTAQKSAFCPTSSNM</sequence>
<dbReference type="Proteomes" id="UP000288216">
    <property type="component" value="Unassembled WGS sequence"/>
</dbReference>
<keyword evidence="5 7" id="KW-0505">Motor protein</keyword>
<feature type="domain" description="Kinesin motor" evidence="8">
    <location>
        <begin position="1"/>
        <end position="122"/>
    </location>
</feature>
<keyword evidence="3 7" id="KW-0547">Nucleotide-binding</keyword>
<name>A0A401NU06_SCYTO</name>
<dbReference type="GO" id="GO:0072686">
    <property type="term" value="C:mitotic spindle"/>
    <property type="evidence" value="ECO:0007669"/>
    <property type="project" value="TreeGrafter"/>
</dbReference>
<dbReference type="GO" id="GO:0005876">
    <property type="term" value="C:spindle microtubule"/>
    <property type="evidence" value="ECO:0007669"/>
    <property type="project" value="TreeGrafter"/>
</dbReference>
<dbReference type="GO" id="GO:0008574">
    <property type="term" value="F:plus-end-directed microtubule motor activity"/>
    <property type="evidence" value="ECO:0007669"/>
    <property type="project" value="TreeGrafter"/>
</dbReference>
<comment type="subcellular location">
    <subcellularLocation>
        <location evidence="1">Cytoplasm</location>
        <location evidence="1">Cytoskeleton</location>
    </subcellularLocation>
</comment>
<dbReference type="PANTHER" id="PTHR47970">
    <property type="entry name" value="KINESIN-LIKE PROTEIN KIF11"/>
    <property type="match status" value="1"/>
</dbReference>
<evidence type="ECO:0000256" key="3">
    <source>
        <dbReference type="ARBA" id="ARBA00022741"/>
    </source>
</evidence>
<evidence type="ECO:0000256" key="4">
    <source>
        <dbReference type="ARBA" id="ARBA00022840"/>
    </source>
</evidence>
<feature type="binding site" evidence="7">
    <location>
        <begin position="47"/>
        <end position="54"/>
    </location>
    <ligand>
        <name>ATP</name>
        <dbReference type="ChEBI" id="CHEBI:30616"/>
    </ligand>
</feature>
<evidence type="ECO:0000259" key="8">
    <source>
        <dbReference type="PROSITE" id="PS50067"/>
    </source>
</evidence>
<dbReference type="STRING" id="75743.A0A401NU06"/>